<evidence type="ECO:0000313" key="1">
    <source>
        <dbReference type="EMBL" id="SHI64285.1"/>
    </source>
</evidence>
<keyword evidence="2" id="KW-1185">Reference proteome</keyword>
<proteinExistence type="predicted"/>
<reference evidence="1 2" key="1">
    <citation type="submission" date="2016-11" db="EMBL/GenBank/DDBJ databases">
        <authorList>
            <person name="Jaros S."/>
            <person name="Januszkiewicz K."/>
            <person name="Wedrychowicz H."/>
        </authorList>
    </citation>
    <scope>NUCLEOTIDE SEQUENCE [LARGE SCALE GENOMIC DNA]</scope>
    <source>
        <strain evidence="1 2">DSM 21864</strain>
    </source>
</reference>
<dbReference type="AlphaFoldDB" id="A0A1M6CT68"/>
<accession>A0A1M6CT68</accession>
<protein>
    <submittedName>
        <fullName evidence="1">Uncharacterized protein</fullName>
    </submittedName>
</protein>
<name>A0A1M6CT68_9CLOT</name>
<sequence>MMSLIKENLPNQINISKFYSKLLLKKYIDFLLKNDNIINHIEIL</sequence>
<dbReference type="STRING" id="1121298.SAMN05444401_1230"/>
<gene>
    <name evidence="1" type="ORF">SAMN05444401_1230</name>
</gene>
<organism evidence="1 2">
    <name type="scientific">Clostridium amylolyticum</name>
    <dbReference type="NCBI Taxonomy" id="1121298"/>
    <lineage>
        <taxon>Bacteria</taxon>
        <taxon>Bacillati</taxon>
        <taxon>Bacillota</taxon>
        <taxon>Clostridia</taxon>
        <taxon>Eubacteriales</taxon>
        <taxon>Clostridiaceae</taxon>
        <taxon>Clostridium</taxon>
    </lineage>
</organism>
<dbReference type="Proteomes" id="UP000184080">
    <property type="component" value="Unassembled WGS sequence"/>
</dbReference>
<dbReference type="EMBL" id="FQZO01000001">
    <property type="protein sequence ID" value="SHI64285.1"/>
    <property type="molecule type" value="Genomic_DNA"/>
</dbReference>
<evidence type="ECO:0000313" key="2">
    <source>
        <dbReference type="Proteomes" id="UP000184080"/>
    </source>
</evidence>